<evidence type="ECO:0000256" key="2">
    <source>
        <dbReference type="ARBA" id="ARBA00012175"/>
    </source>
</evidence>
<evidence type="ECO:0000313" key="10">
    <source>
        <dbReference type="Proteomes" id="UP000268535"/>
    </source>
</evidence>
<proteinExistence type="inferred from homology"/>
<dbReference type="SUPFAM" id="SSF56420">
    <property type="entry name" value="Peptide deformylase"/>
    <property type="match status" value="1"/>
</dbReference>
<name>A0A4P9X1L4_9FUNG</name>
<sequence length="202" mass="22318">MSRFLSSLFRAGPTLLRAGHPLLRAKAQPIAATQLNSAEVKRVVADMSQVFKTSRTPVVGLAAPQIGQSLRLVAIELTHKPFLAQRKLEARPLTFLVNPKVTLLSPPRTASAPTASTPDWPIEYESCESVPGYSALVRRANAVMLEATTLDGTPIREKHSGYMARVLQNVTDMLDGVLIMDRMVPKSLRHDIYIDQYDMVVR</sequence>
<evidence type="ECO:0000256" key="7">
    <source>
        <dbReference type="RuleBase" id="RU362111"/>
    </source>
</evidence>
<organism evidence="8 10">
    <name type="scientific">Caulochytrium protostelioides</name>
    <dbReference type="NCBI Taxonomy" id="1555241"/>
    <lineage>
        <taxon>Eukaryota</taxon>
        <taxon>Fungi</taxon>
        <taxon>Fungi incertae sedis</taxon>
        <taxon>Chytridiomycota</taxon>
        <taxon>Chytridiomycota incertae sedis</taxon>
        <taxon>Chytridiomycetes</taxon>
        <taxon>Caulochytriales</taxon>
        <taxon>Caulochytriaceae</taxon>
        <taxon>Caulochytrium</taxon>
    </lineage>
</organism>
<dbReference type="PIRSF" id="PIRSF004749">
    <property type="entry name" value="Pep_def"/>
    <property type="match status" value="1"/>
</dbReference>
<dbReference type="GO" id="GO:0046872">
    <property type="term" value="F:metal ion binding"/>
    <property type="evidence" value="ECO:0007669"/>
    <property type="project" value="UniProtKB-KW"/>
</dbReference>
<dbReference type="GO" id="GO:0005739">
    <property type="term" value="C:mitochondrion"/>
    <property type="evidence" value="ECO:0007669"/>
    <property type="project" value="TreeGrafter"/>
</dbReference>
<dbReference type="STRING" id="1555241.A0A4P9X1L4"/>
<evidence type="ECO:0000313" key="11">
    <source>
        <dbReference type="Proteomes" id="UP000274922"/>
    </source>
</evidence>
<dbReference type="EC" id="3.5.1.88" evidence="2 7"/>
<comment type="catalytic activity">
    <reaction evidence="7">
        <text>N-terminal N-formyl-L-methionyl-[peptide] + H2O = N-terminal L-methionyl-[peptide] + formate</text>
        <dbReference type="Rhea" id="RHEA:24420"/>
        <dbReference type="Rhea" id="RHEA-COMP:10639"/>
        <dbReference type="Rhea" id="RHEA-COMP:10640"/>
        <dbReference type="ChEBI" id="CHEBI:15377"/>
        <dbReference type="ChEBI" id="CHEBI:15740"/>
        <dbReference type="ChEBI" id="CHEBI:49298"/>
        <dbReference type="ChEBI" id="CHEBI:64731"/>
        <dbReference type="EC" id="3.5.1.88"/>
    </reaction>
</comment>
<dbReference type="InterPro" id="IPR023635">
    <property type="entry name" value="Peptide_deformylase"/>
</dbReference>
<dbReference type="EMBL" id="ML014149">
    <property type="protein sequence ID" value="RKP02192.1"/>
    <property type="molecule type" value="Genomic_DNA"/>
</dbReference>
<gene>
    <name evidence="8" type="ORF">CAUPRSCDRAFT_6051</name>
    <name evidence="9" type="ORF">CXG81DRAFT_11043</name>
</gene>
<dbReference type="AlphaFoldDB" id="A0A4P9X1L4"/>
<accession>A0A4P9X1L4</accession>
<comment type="similarity">
    <text evidence="1 7">Belongs to the polypeptide deformylase family.</text>
</comment>
<reference evidence="10 11" key="1">
    <citation type="journal article" date="2018" name="Nat. Microbiol.">
        <title>Leveraging single-cell genomics to expand the fungal tree of life.</title>
        <authorList>
            <person name="Ahrendt S.R."/>
            <person name="Quandt C.A."/>
            <person name="Ciobanu D."/>
            <person name="Clum A."/>
            <person name="Salamov A."/>
            <person name="Andreopoulos B."/>
            <person name="Cheng J.F."/>
            <person name="Woyke T."/>
            <person name="Pelin A."/>
            <person name="Henrissat B."/>
            <person name="Reynolds N.K."/>
            <person name="Benny G.L."/>
            <person name="Smith M.E."/>
            <person name="James T.Y."/>
            <person name="Grigoriev I.V."/>
        </authorList>
    </citation>
    <scope>NUCLEOTIDE SEQUENCE [LARGE SCALE GENOMIC DNA]</scope>
    <source>
        <strain evidence="10 11">ATCC 52028</strain>
    </source>
</reference>
<keyword evidence="11" id="KW-1185">Reference proteome</keyword>
<reference evidence="9" key="2">
    <citation type="submission" date="2018-04" db="EMBL/GenBank/DDBJ databases">
        <title>Leveraging single-cell genomics to expand the Fungal Tree of Life.</title>
        <authorList>
            <consortium name="DOE Joint Genome Institute"/>
            <person name="Ahrendt S.R."/>
            <person name="Quandt C.A."/>
            <person name="Ciobanu D."/>
            <person name="Clum A."/>
            <person name="Salamov A."/>
            <person name="Andreopoulos B."/>
            <person name="Cheng J.-F."/>
            <person name="Woyke T."/>
            <person name="Pelin A."/>
            <person name="Henrissat B."/>
            <person name="Benny G.L."/>
            <person name="Smith M.E."/>
            <person name="James T.Y."/>
            <person name="Grigoriev I.V."/>
        </authorList>
    </citation>
    <scope>NUCLEOTIDE SEQUENCE</scope>
    <source>
        <strain evidence="9">ATCC 52028</strain>
    </source>
</reference>
<evidence type="ECO:0000256" key="6">
    <source>
        <dbReference type="ARBA" id="ARBA00037114"/>
    </source>
</evidence>
<evidence type="ECO:0000256" key="3">
    <source>
        <dbReference type="ARBA" id="ARBA00022723"/>
    </source>
</evidence>
<keyword evidence="5 7" id="KW-0648">Protein biosynthesis</keyword>
<dbReference type="GO" id="GO:0006412">
    <property type="term" value="P:translation"/>
    <property type="evidence" value="ECO:0007669"/>
    <property type="project" value="UniProtKB-KW"/>
</dbReference>
<dbReference type="PRINTS" id="PR01576">
    <property type="entry name" value="PDEFORMYLASE"/>
</dbReference>
<dbReference type="PANTHER" id="PTHR10458:SF2">
    <property type="entry name" value="PEPTIDE DEFORMYLASE, MITOCHONDRIAL"/>
    <property type="match status" value="1"/>
</dbReference>
<evidence type="ECO:0000256" key="1">
    <source>
        <dbReference type="ARBA" id="ARBA00010759"/>
    </source>
</evidence>
<evidence type="ECO:0000313" key="8">
    <source>
        <dbReference type="EMBL" id="RKO97746.1"/>
    </source>
</evidence>
<keyword evidence="3 7" id="KW-0479">Metal-binding</keyword>
<dbReference type="PANTHER" id="PTHR10458">
    <property type="entry name" value="PEPTIDE DEFORMYLASE"/>
    <property type="match status" value="1"/>
</dbReference>
<comment type="function">
    <text evidence="6 7">Removes the formyl group from the N-terminal Met of newly synthesized proteins.</text>
</comment>
<dbReference type="Gene3D" id="3.90.45.10">
    <property type="entry name" value="Peptide deformylase"/>
    <property type="match status" value="1"/>
</dbReference>
<dbReference type="CDD" id="cd00487">
    <property type="entry name" value="Pep_deformylase"/>
    <property type="match status" value="1"/>
</dbReference>
<dbReference type="GO" id="GO:0042586">
    <property type="term" value="F:peptide deformylase activity"/>
    <property type="evidence" value="ECO:0007669"/>
    <property type="project" value="UniProtKB-EC"/>
</dbReference>
<keyword evidence="4 7" id="KW-0378">Hydrolase</keyword>
<dbReference type="EMBL" id="ML009178">
    <property type="protein sequence ID" value="RKO97746.1"/>
    <property type="molecule type" value="Genomic_DNA"/>
</dbReference>
<protein>
    <recommendedName>
        <fullName evidence="2 7">Peptide deformylase</fullName>
        <ecNumber evidence="2 7">3.5.1.88</ecNumber>
    </recommendedName>
</protein>
<dbReference type="Proteomes" id="UP000274922">
    <property type="component" value="Unassembled WGS sequence"/>
</dbReference>
<evidence type="ECO:0000313" key="9">
    <source>
        <dbReference type="EMBL" id="RKP02192.1"/>
    </source>
</evidence>
<reference evidence="8" key="3">
    <citation type="submission" date="2018-08" db="EMBL/GenBank/DDBJ databases">
        <title>Leveraging single-cell genomics to expand the Fungal Tree of Life.</title>
        <authorList>
            <consortium name="DOE Joint Genome Institute"/>
            <person name="Ahrendt S.R."/>
            <person name="Quandt C.A."/>
            <person name="Ciobanu D."/>
            <person name="Clum A."/>
            <person name="Salamov A."/>
            <person name="Andreopoulos B."/>
            <person name="Cheng J.-F."/>
            <person name="Woyke T."/>
            <person name="Pelin A."/>
            <person name="Henrissat B."/>
            <person name="Reynolds N."/>
            <person name="Benny G.L."/>
            <person name="Smith M.E."/>
            <person name="James T.Y."/>
            <person name="Grigoriev I.V."/>
        </authorList>
    </citation>
    <scope>NUCLEOTIDE SEQUENCE</scope>
    <source>
        <strain evidence="8">ATCC 52028</strain>
    </source>
</reference>
<dbReference type="OrthoDB" id="276063at2759"/>
<evidence type="ECO:0000256" key="4">
    <source>
        <dbReference type="ARBA" id="ARBA00022801"/>
    </source>
</evidence>
<dbReference type="Proteomes" id="UP000268535">
    <property type="component" value="Unassembled WGS sequence"/>
</dbReference>
<dbReference type="InterPro" id="IPR036821">
    <property type="entry name" value="Peptide_deformylase_sf"/>
</dbReference>
<dbReference type="HAMAP" id="MF_00163">
    <property type="entry name" value="Pep_deformylase"/>
    <property type="match status" value="1"/>
</dbReference>
<evidence type="ECO:0000256" key="5">
    <source>
        <dbReference type="ARBA" id="ARBA00022917"/>
    </source>
</evidence>
<dbReference type="Pfam" id="PF01327">
    <property type="entry name" value="Pep_deformylase"/>
    <property type="match status" value="1"/>
</dbReference>